<dbReference type="SUPFAM" id="SSF53474">
    <property type="entry name" value="alpha/beta-Hydrolases"/>
    <property type="match status" value="1"/>
</dbReference>
<dbReference type="AlphaFoldDB" id="A0AAJ0PBJ5"/>
<sequence>MQMETTVIISTLFRLAKVFDDMGKLLFKAHLDVPLTFDRAQSQALLRRNNRLEFSYQQLKTSKIKLLNQLLATAGADPYLWAKLRRLQALDVASLAAVQANPQFNRQRKINRLKQLIINLQNEKINESTVLTKQALAYLYYIAPDKVAATSKPGPILADPFDSRAFKMDMMALNYLDQYFNVQELQYYVKYLVFIHAHQAAEAVIHYDARTVLPNAEQTGFSAVAYYVTLNRQSYTYISYKGTEGTMDDPRIKSFTQRLDNYVRESYQDWKYNIDAMLIGNTENDEQLQLARRFTRYVVRRVRRINPATIIYGLGHSLGGHFVQTVQLLDEPFDGGYTLNAAPVQLKQIKHYRPDLLSASKWQQLFALTKHNNTQDPAVAMQVHAILGHNYATIKNEWFIKDLTRIYFGFPYTFYIGTARYLNAKNWHYPFVTDVAPYLRKDEIQAYSQFWGNLIRYLKRVETRNGSLMLASLMTYGLQTLREVYAAIKTEQAQQIFAAYARYLYDAHIFKDTPVQVQTNFERELSRPRTALRVLQGEWPFLKSVNNEMVETVIFFHTIEGAQYFTR</sequence>
<dbReference type="Proteomes" id="UP000050828">
    <property type="component" value="Unassembled WGS sequence"/>
</dbReference>
<evidence type="ECO:0000259" key="1">
    <source>
        <dbReference type="Pfam" id="PF20591"/>
    </source>
</evidence>
<gene>
    <name evidence="2" type="ORF">FC08_GL000310</name>
</gene>
<dbReference type="EMBL" id="AZDL01000130">
    <property type="protein sequence ID" value="KRK86319.1"/>
    <property type="molecule type" value="Genomic_DNA"/>
</dbReference>
<protein>
    <recommendedName>
        <fullName evidence="1">DUF6792 domain-containing protein</fullName>
    </recommendedName>
</protein>
<organism evidence="2 3">
    <name type="scientific">Latilactobacillus curvatus JCM 1096 = DSM 20019</name>
    <dbReference type="NCBI Taxonomy" id="1293592"/>
    <lineage>
        <taxon>Bacteria</taxon>
        <taxon>Bacillati</taxon>
        <taxon>Bacillota</taxon>
        <taxon>Bacilli</taxon>
        <taxon>Lactobacillales</taxon>
        <taxon>Lactobacillaceae</taxon>
        <taxon>Latilactobacillus</taxon>
    </lineage>
</organism>
<feature type="domain" description="DUF6792" evidence="1">
    <location>
        <begin position="265"/>
        <end position="355"/>
    </location>
</feature>
<name>A0AAJ0PBJ5_LATCU</name>
<proteinExistence type="predicted"/>
<accession>A0AAJ0PBJ5</accession>
<reference evidence="2 3" key="1">
    <citation type="journal article" date="2015" name="Genome Announc.">
        <title>Expanding the biotechnology potential of lactobacilli through comparative genomics of 213 strains and associated genera.</title>
        <authorList>
            <person name="Sun Z."/>
            <person name="Harris H.M."/>
            <person name="McCann A."/>
            <person name="Guo C."/>
            <person name="Argimon S."/>
            <person name="Zhang W."/>
            <person name="Yang X."/>
            <person name="Jeffery I.B."/>
            <person name="Cooney J.C."/>
            <person name="Kagawa T.F."/>
            <person name="Liu W."/>
            <person name="Song Y."/>
            <person name="Salvetti E."/>
            <person name="Wrobel A."/>
            <person name="Rasinkangas P."/>
            <person name="Parkhill J."/>
            <person name="Rea M.C."/>
            <person name="O'Sullivan O."/>
            <person name="Ritari J."/>
            <person name="Douillard F.P."/>
            <person name="Paul Ross R."/>
            <person name="Yang R."/>
            <person name="Briner A.E."/>
            <person name="Felis G.E."/>
            <person name="de Vos W.M."/>
            <person name="Barrangou R."/>
            <person name="Klaenhammer T.R."/>
            <person name="Caufield P.W."/>
            <person name="Cui Y."/>
            <person name="Zhang H."/>
            <person name="O'Toole P.W."/>
        </authorList>
    </citation>
    <scope>NUCLEOTIDE SEQUENCE [LARGE SCALE GENOMIC DNA]</scope>
    <source>
        <strain evidence="2 3">DSM 20019</strain>
    </source>
</reference>
<dbReference type="Pfam" id="PF20591">
    <property type="entry name" value="DUF6792"/>
    <property type="match status" value="1"/>
</dbReference>
<evidence type="ECO:0000313" key="2">
    <source>
        <dbReference type="EMBL" id="KRK86319.1"/>
    </source>
</evidence>
<dbReference type="InterPro" id="IPR046742">
    <property type="entry name" value="DUF6792"/>
</dbReference>
<evidence type="ECO:0000313" key="3">
    <source>
        <dbReference type="Proteomes" id="UP000050828"/>
    </source>
</evidence>
<comment type="caution">
    <text evidence="2">The sequence shown here is derived from an EMBL/GenBank/DDBJ whole genome shotgun (WGS) entry which is preliminary data.</text>
</comment>
<dbReference type="InterPro" id="IPR029058">
    <property type="entry name" value="AB_hydrolase_fold"/>
</dbReference>